<gene>
    <name evidence="2" type="ORF">GGR23_002716</name>
</gene>
<feature type="signal peptide" evidence="1">
    <location>
        <begin position="1"/>
        <end position="24"/>
    </location>
</feature>
<comment type="caution">
    <text evidence="2">The sequence shown here is derived from an EMBL/GenBank/DDBJ whole genome shotgun (WGS) entry which is preliminary data.</text>
</comment>
<accession>A0A7W6J675</accession>
<keyword evidence="1" id="KW-0732">Signal</keyword>
<proteinExistence type="predicted"/>
<dbReference type="Proteomes" id="UP000528286">
    <property type="component" value="Unassembled WGS sequence"/>
</dbReference>
<sequence>MKKLPLRLVLASTTFLALAGSAFALDGDEFLAAINKSYETSGTKVAATDIEVDGSDITMTGVSYTPPGEGAKPVTVGDVNFTGVEEDEDGNYTVENVTFPDISSTEKTTTVTATGLSLSGVFIPADPTQKTVDTLAPFESANSGKITVSENGKEVFSMESMEATATVREDESGVDYSWKAEGLKADLSQSPDPKTKDAVEKLGLQTLEGNIEIASSWALDKGTMAIDALTLDFKNVGKLNMSFSLSGMTLDLIQKIEDASKQMNDPATKDAANLQFMGLMQQLAFVGAEIRFEDASITKRALDYAGQQQGVTGQQLAESLKAMAPLMLAQLNVPELQNAVASAVSAYLDDPKSFTVSAKPSAPVAFPMIMGAAMGAPNTIPQMLSVKVSAND</sequence>
<dbReference type="EMBL" id="JACIEZ010000005">
    <property type="protein sequence ID" value="MBB4065509.1"/>
    <property type="molecule type" value="Genomic_DNA"/>
</dbReference>
<organism evidence="2 3">
    <name type="scientific">Gellertiella hungarica</name>
    <dbReference type="NCBI Taxonomy" id="1572859"/>
    <lineage>
        <taxon>Bacteria</taxon>
        <taxon>Pseudomonadati</taxon>
        <taxon>Pseudomonadota</taxon>
        <taxon>Alphaproteobacteria</taxon>
        <taxon>Hyphomicrobiales</taxon>
        <taxon>Rhizobiaceae</taxon>
        <taxon>Gellertiella</taxon>
    </lineage>
</organism>
<feature type="chain" id="PRO_5031093974" description="Transmembrane protein" evidence="1">
    <location>
        <begin position="25"/>
        <end position="392"/>
    </location>
</feature>
<evidence type="ECO:0008006" key="4">
    <source>
        <dbReference type="Google" id="ProtNLM"/>
    </source>
</evidence>
<protein>
    <recommendedName>
        <fullName evidence="4">Transmembrane protein</fullName>
    </recommendedName>
</protein>
<keyword evidence="3" id="KW-1185">Reference proteome</keyword>
<evidence type="ECO:0000313" key="3">
    <source>
        <dbReference type="Proteomes" id="UP000528286"/>
    </source>
</evidence>
<dbReference type="RefSeq" id="WP_183366808.1">
    <property type="nucleotide sequence ID" value="NZ_JACIEZ010000005.1"/>
</dbReference>
<name>A0A7W6J675_9HYPH</name>
<reference evidence="2 3" key="1">
    <citation type="submission" date="2020-08" db="EMBL/GenBank/DDBJ databases">
        <title>Genomic Encyclopedia of Type Strains, Phase IV (KMG-IV): sequencing the most valuable type-strain genomes for metagenomic binning, comparative biology and taxonomic classification.</title>
        <authorList>
            <person name="Goeker M."/>
        </authorList>
    </citation>
    <scope>NUCLEOTIDE SEQUENCE [LARGE SCALE GENOMIC DNA]</scope>
    <source>
        <strain evidence="2 3">DSM 29853</strain>
    </source>
</reference>
<evidence type="ECO:0000256" key="1">
    <source>
        <dbReference type="SAM" id="SignalP"/>
    </source>
</evidence>
<dbReference type="AlphaFoldDB" id="A0A7W6J675"/>
<evidence type="ECO:0000313" key="2">
    <source>
        <dbReference type="EMBL" id="MBB4065509.1"/>
    </source>
</evidence>